<dbReference type="Proteomes" id="UP000030907">
    <property type="component" value="Chromosome"/>
</dbReference>
<dbReference type="Gene3D" id="3.30.300.30">
    <property type="match status" value="1"/>
</dbReference>
<dbReference type="InterPro" id="IPR000873">
    <property type="entry name" value="AMP-dep_synth/lig_dom"/>
</dbReference>
<dbReference type="KEGG" id="sphk:SKP52_15155"/>
<dbReference type="PANTHER" id="PTHR43767">
    <property type="entry name" value="LONG-CHAIN-FATTY-ACID--COA LIGASE"/>
    <property type="match status" value="1"/>
</dbReference>
<dbReference type="GO" id="GO:0016878">
    <property type="term" value="F:acid-thiol ligase activity"/>
    <property type="evidence" value="ECO:0007669"/>
    <property type="project" value="UniProtKB-ARBA"/>
</dbReference>
<dbReference type="NCBIfam" id="TIGR03098">
    <property type="entry name" value="ligase_PEP_1"/>
    <property type="match status" value="1"/>
</dbReference>
<dbReference type="HOGENOM" id="CLU_000022_59_0_5"/>
<protein>
    <submittedName>
        <fullName evidence="3">AMP-dependent synthetase and ligase</fullName>
    </submittedName>
</protein>
<accession>A0A0A7PIT4</accession>
<sequence>MTKAENLSSRPIDHLTRCGAPDAAALLIGDRVTTFAELDAGVGRLASWLLDQAGGPGERVASWSAKTRLACLMPLAAARAGLIHVPVNPLLKGAQVAHILSDSGAKLLVTNGARAEMLGDGLPGECVVQDIKIGEEVIDSGGRGLPLSIAEPDDLAAILYTSGSTGRPKGVMLSHANLWLGAESVASYLKIAPQDRVLAVLPLSFDYGQNQLLSSWYAGAAVAPLDYLTARDVVKAVARHRATTLAGVPPLWVQLVEAEWPAETAAHLTRLTNSGGALTPSLIDAMRATFPKAAIYPMYGLTEAFRSTYLDPKFVADHPTSMGRAIPHAEILVCRPDGTITADEEPGELVHCGPLVAKGYWRDEERTAQRFKPAPRASEYGGMAVWSGDTVRRDANHLLYFVGRDDAMIKTAGNRVSPTEIEDVAVASGLIYEAVAFGVPDARLGAAITLIVRGKDGVADEEGLAAYLRQNLPNFMQPQAIEWRGALPRNPNGKLDRVAIAADWTKEPMA</sequence>
<organism evidence="3 4">
    <name type="scientific">Sphingopyxis fribergensis</name>
    <dbReference type="NCBI Taxonomy" id="1515612"/>
    <lineage>
        <taxon>Bacteria</taxon>
        <taxon>Pseudomonadati</taxon>
        <taxon>Pseudomonadota</taxon>
        <taxon>Alphaproteobacteria</taxon>
        <taxon>Sphingomonadales</taxon>
        <taxon>Sphingomonadaceae</taxon>
        <taxon>Sphingopyxis</taxon>
    </lineage>
</organism>
<proteinExistence type="predicted"/>
<dbReference type="InterPro" id="IPR020845">
    <property type="entry name" value="AMP-binding_CS"/>
</dbReference>
<evidence type="ECO:0000313" key="4">
    <source>
        <dbReference type="Proteomes" id="UP000030907"/>
    </source>
</evidence>
<gene>
    <name evidence="3" type="ORF">SKP52_15155</name>
</gene>
<dbReference type="EMBL" id="CP009122">
    <property type="protein sequence ID" value="AJA09910.1"/>
    <property type="molecule type" value="Genomic_DNA"/>
</dbReference>
<dbReference type="OrthoDB" id="9803968at2"/>
<dbReference type="InterPro" id="IPR045851">
    <property type="entry name" value="AMP-bd_C_sf"/>
</dbReference>
<dbReference type="AlphaFoldDB" id="A0A0A7PIT4"/>
<keyword evidence="3" id="KW-0436">Ligase</keyword>
<dbReference type="Pfam" id="PF00501">
    <property type="entry name" value="AMP-binding"/>
    <property type="match status" value="1"/>
</dbReference>
<dbReference type="InterPro" id="IPR020459">
    <property type="entry name" value="AMP-binding"/>
</dbReference>
<evidence type="ECO:0000313" key="3">
    <source>
        <dbReference type="EMBL" id="AJA09910.1"/>
    </source>
</evidence>
<dbReference type="STRING" id="1515612.SKP52_15155"/>
<dbReference type="InterPro" id="IPR025110">
    <property type="entry name" value="AMP-bd_C"/>
</dbReference>
<dbReference type="Gene3D" id="3.40.50.12780">
    <property type="entry name" value="N-terminal domain of ligase-like"/>
    <property type="match status" value="1"/>
</dbReference>
<dbReference type="PROSITE" id="PS00455">
    <property type="entry name" value="AMP_BINDING"/>
    <property type="match status" value="1"/>
</dbReference>
<dbReference type="InterPro" id="IPR017529">
    <property type="entry name" value="AcylCoA_ligase_PEP_1"/>
</dbReference>
<dbReference type="RefSeq" id="WP_039576007.1">
    <property type="nucleotide sequence ID" value="NZ_CP009122.1"/>
</dbReference>
<dbReference type="Pfam" id="PF13193">
    <property type="entry name" value="AMP-binding_C"/>
    <property type="match status" value="1"/>
</dbReference>
<name>A0A0A7PIT4_9SPHN</name>
<keyword evidence="4" id="KW-1185">Reference proteome</keyword>
<dbReference type="SUPFAM" id="SSF56801">
    <property type="entry name" value="Acetyl-CoA synthetase-like"/>
    <property type="match status" value="1"/>
</dbReference>
<feature type="domain" description="AMP-binding enzyme C-terminal" evidence="2">
    <location>
        <begin position="420"/>
        <end position="494"/>
    </location>
</feature>
<dbReference type="InterPro" id="IPR050237">
    <property type="entry name" value="ATP-dep_AMP-bd_enzyme"/>
</dbReference>
<evidence type="ECO:0000259" key="1">
    <source>
        <dbReference type="Pfam" id="PF00501"/>
    </source>
</evidence>
<reference evidence="3 4" key="1">
    <citation type="journal article" date="2015" name="Int. J. Syst. Evol. Microbiol.">
        <title>Description of Sphingopyxis fribergensis sp. nov. - a soil bacterium with the ability to degrade styrene and phenylacetic acid.</title>
        <authorList>
            <person name="Oelschlagel M."/>
            <person name="Ruckert C."/>
            <person name="Kalinowski J."/>
            <person name="Schmidt G."/>
            <person name="Schlomann M."/>
            <person name="Tischler D."/>
        </authorList>
    </citation>
    <scope>NUCLEOTIDE SEQUENCE [LARGE SCALE GENOMIC DNA]</scope>
    <source>
        <strain evidence="3 4">Kp5.2</strain>
    </source>
</reference>
<dbReference type="InterPro" id="IPR042099">
    <property type="entry name" value="ANL_N_sf"/>
</dbReference>
<dbReference type="PRINTS" id="PR00154">
    <property type="entry name" value="AMPBINDING"/>
</dbReference>
<evidence type="ECO:0000259" key="2">
    <source>
        <dbReference type="Pfam" id="PF13193"/>
    </source>
</evidence>
<feature type="domain" description="AMP-dependent synthetase/ligase" evidence="1">
    <location>
        <begin position="20"/>
        <end position="361"/>
    </location>
</feature>
<dbReference type="PANTHER" id="PTHR43767:SF1">
    <property type="entry name" value="NONRIBOSOMAL PEPTIDE SYNTHASE PES1 (EUROFUNG)-RELATED"/>
    <property type="match status" value="1"/>
</dbReference>